<name>A0ABV6MN75_9PSEU</name>
<dbReference type="SUPFAM" id="SSF56024">
    <property type="entry name" value="Phospholipase D/nuclease"/>
    <property type="match status" value="1"/>
</dbReference>
<accession>A0ABV6MN75</accession>
<proteinExistence type="predicted"/>
<keyword evidence="1" id="KW-0812">Transmembrane</keyword>
<reference evidence="2 3" key="1">
    <citation type="submission" date="2024-09" db="EMBL/GenBank/DDBJ databases">
        <authorList>
            <person name="Sun Q."/>
            <person name="Mori K."/>
        </authorList>
    </citation>
    <scope>NUCLEOTIDE SEQUENCE [LARGE SCALE GENOMIC DNA]</scope>
    <source>
        <strain evidence="2 3">TBRC 1432</strain>
    </source>
</reference>
<comment type="caution">
    <text evidence="2">The sequence shown here is derived from an EMBL/GenBank/DDBJ whole genome shotgun (WGS) entry which is preliminary data.</text>
</comment>
<sequence length="579" mass="64948">MTEIEKPDQEQSRQVSQGDYVKALSDGVTLRMIIGTTVVVASGLAIIALSYAPFFGPAEVSWLTFGVRQVGSGLLVVATVNVVLQIFVERHRQQLSSGLENFIKKDVNRDLRGIRADIEDQAKVLLAGSATLAALVTSGVNRVYASRSDAVEEIKRDMEAEGVQRIRIMGISLNDFLRMDQRDNLHSVWRVVNSYIAGARAIRQDLDIKVLIIDPRCFGALLRSYGEIQEHDQLSGRLDLDVEATANELRRLVNDTARAGASGEGTGRVTFDFRLYRLAPTTFMCATDRVSYVQPYYFWPRRQFDVTLPLMRLERTPLHKAMADHFDLVWRTASVDGAAWADANEVGIDKGALEVGTANVFVGSNLGYNRMCWLISHARERVWIQGISLKSFFEWGRLNAALRRALDNGVEVRILLLDPDCEQAKFRSYREHDLSDHCERRNASYADYLKNERCHAESSLVHDTNVTISKVRGSLGPKMGNNTRLYSSSPSCFVLIVDDEVLVEQYHYGKAVPPEFRREDQAAPPILGKDMALVEYSKNVSTVVTSDESRHPHDLLVDHFTFVYEHCSVPLGVHTPGAR</sequence>
<gene>
    <name evidence="2" type="ORF">ACFFH7_09675</name>
</gene>
<keyword evidence="1" id="KW-1133">Transmembrane helix</keyword>
<keyword evidence="1" id="KW-0472">Membrane</keyword>
<protein>
    <submittedName>
        <fullName evidence="2">Uncharacterized protein</fullName>
    </submittedName>
</protein>
<organism evidence="2 3">
    <name type="scientific">Kutzneria chonburiensis</name>
    <dbReference type="NCBI Taxonomy" id="1483604"/>
    <lineage>
        <taxon>Bacteria</taxon>
        <taxon>Bacillati</taxon>
        <taxon>Actinomycetota</taxon>
        <taxon>Actinomycetes</taxon>
        <taxon>Pseudonocardiales</taxon>
        <taxon>Pseudonocardiaceae</taxon>
        <taxon>Kutzneria</taxon>
    </lineage>
</organism>
<dbReference type="EMBL" id="JBHLUD010000002">
    <property type="protein sequence ID" value="MFC0541750.1"/>
    <property type="molecule type" value="Genomic_DNA"/>
</dbReference>
<feature type="transmembrane region" description="Helical" evidence="1">
    <location>
        <begin position="32"/>
        <end position="54"/>
    </location>
</feature>
<dbReference type="Proteomes" id="UP001589810">
    <property type="component" value="Unassembled WGS sequence"/>
</dbReference>
<dbReference type="RefSeq" id="WP_273942215.1">
    <property type="nucleotide sequence ID" value="NZ_CP097263.1"/>
</dbReference>
<feature type="transmembrane region" description="Helical" evidence="1">
    <location>
        <begin position="66"/>
        <end position="88"/>
    </location>
</feature>
<evidence type="ECO:0000313" key="2">
    <source>
        <dbReference type="EMBL" id="MFC0541750.1"/>
    </source>
</evidence>
<keyword evidence="3" id="KW-1185">Reference proteome</keyword>
<evidence type="ECO:0000256" key="1">
    <source>
        <dbReference type="SAM" id="Phobius"/>
    </source>
</evidence>
<evidence type="ECO:0000313" key="3">
    <source>
        <dbReference type="Proteomes" id="UP001589810"/>
    </source>
</evidence>